<evidence type="ECO:0000259" key="9">
    <source>
        <dbReference type="PROSITE" id="PS50850"/>
    </source>
</evidence>
<feature type="transmembrane region" description="Helical" evidence="8">
    <location>
        <begin position="458"/>
        <end position="479"/>
    </location>
</feature>
<dbReference type="GO" id="GO:0022857">
    <property type="term" value="F:transmembrane transporter activity"/>
    <property type="evidence" value="ECO:0007669"/>
    <property type="project" value="InterPro"/>
</dbReference>
<dbReference type="GO" id="GO:0005886">
    <property type="term" value="C:plasma membrane"/>
    <property type="evidence" value="ECO:0007669"/>
    <property type="project" value="UniProtKB-SubCell"/>
</dbReference>
<evidence type="ECO:0000256" key="5">
    <source>
        <dbReference type="ARBA" id="ARBA00022692"/>
    </source>
</evidence>
<feature type="transmembrane region" description="Helical" evidence="8">
    <location>
        <begin position="316"/>
        <end position="337"/>
    </location>
</feature>
<feature type="transmembrane region" description="Helical" evidence="8">
    <location>
        <begin position="369"/>
        <end position="386"/>
    </location>
</feature>
<evidence type="ECO:0000313" key="11">
    <source>
        <dbReference type="Proteomes" id="UP000011728"/>
    </source>
</evidence>
<dbReference type="EMBL" id="CP004121">
    <property type="protein sequence ID" value="AGF57675.1"/>
    <property type="molecule type" value="Genomic_DNA"/>
</dbReference>
<dbReference type="InterPro" id="IPR036259">
    <property type="entry name" value="MFS_trans_sf"/>
</dbReference>
<feature type="transmembrane region" description="Helical" evidence="8">
    <location>
        <begin position="242"/>
        <end position="260"/>
    </location>
</feature>
<gene>
    <name evidence="10" type="ORF">Cspa_c39150</name>
</gene>
<feature type="transmembrane region" description="Helical" evidence="8">
    <location>
        <begin position="180"/>
        <end position="199"/>
    </location>
</feature>
<evidence type="ECO:0000256" key="7">
    <source>
        <dbReference type="ARBA" id="ARBA00023136"/>
    </source>
</evidence>
<dbReference type="PANTHER" id="PTHR42718:SF9">
    <property type="entry name" value="MAJOR FACILITATOR SUPERFAMILY MULTIDRUG TRANSPORTER MFSC"/>
    <property type="match status" value="1"/>
</dbReference>
<dbReference type="PANTHER" id="PTHR42718">
    <property type="entry name" value="MAJOR FACILITATOR SUPERFAMILY MULTIDRUG TRANSPORTER MFSC"/>
    <property type="match status" value="1"/>
</dbReference>
<reference evidence="10 11" key="1">
    <citation type="submission" date="2013-02" db="EMBL/GenBank/DDBJ databases">
        <title>Genome sequence of Clostridium saccharoperbutylacetonicum N1-4(HMT).</title>
        <authorList>
            <person name="Poehlein A."/>
            <person name="Daniel R."/>
        </authorList>
    </citation>
    <scope>NUCLEOTIDE SEQUENCE [LARGE SCALE GENOMIC DNA]</scope>
    <source>
        <strain evidence="11">N1-4(HMT)</strain>
    </source>
</reference>
<keyword evidence="7 8" id="KW-0472">Membrane</keyword>
<dbReference type="Proteomes" id="UP000011728">
    <property type="component" value="Chromosome"/>
</dbReference>
<keyword evidence="6 8" id="KW-1133">Transmembrane helix</keyword>
<dbReference type="Pfam" id="PF07690">
    <property type="entry name" value="MFS_1"/>
    <property type="match status" value="1"/>
</dbReference>
<feature type="transmembrane region" description="Helical" evidence="8">
    <location>
        <begin position="211"/>
        <end position="230"/>
    </location>
</feature>
<dbReference type="PATRIC" id="fig|931276.5.peg.3949"/>
<name>M1LWT9_9CLOT</name>
<dbReference type="InterPro" id="IPR020846">
    <property type="entry name" value="MFS_dom"/>
</dbReference>
<dbReference type="HOGENOM" id="CLU_000960_28_3_9"/>
<proteinExistence type="inferred from homology"/>
<sequence length="488" mass="52746">MNININEKKFAENELIEGKSTSRWTILFIVLMSTFMSTLDGSIVNVALPKMATALKVTTASIQLVVTSYLIIIAGTVLIFGKLGDMFGKSKMFKFGVGLFTLGSLFCGITNSFPILIIARVVQAIGAAGTMANNQGIITETFPQNERGKALGFLGTSVALGSLVGPGIGGFIVGAFSWEFIFLINVPIGIIALFFARKLLPKDKKRIQGKLDGVGAALFMLTVVPLFLSLEEGLSLGFTNSIILLGFTVAIISFILFIIVEKKKENPLLQLEIFSNKLFSLSIFCAFITFIAIFCNNIILPFYLQDVMNYSPQNAGLILMVNPLILIVASPASGALSDKIGSEVLTFIGLMLVSLGLFLMSTFNVDSSFLTMIIFIAVMSMGMGLFQPPNNSLIMSTVPKDKLGIAGSINALVRNIGMVCGIALATTLLYSMMSYVIGYRVTDYVPGRNDAFVYGMRAVYIAAGVISLIGAFLTLLRLINRKKSRETK</sequence>
<dbReference type="NCBIfam" id="TIGR00711">
    <property type="entry name" value="efflux_EmrB"/>
    <property type="match status" value="1"/>
</dbReference>
<feature type="domain" description="Major facilitator superfamily (MFS) profile" evidence="9">
    <location>
        <begin position="26"/>
        <end position="482"/>
    </location>
</feature>
<organism evidence="10 11">
    <name type="scientific">Clostridium saccharoperbutylacetonicum N1-4(HMT)</name>
    <dbReference type="NCBI Taxonomy" id="931276"/>
    <lineage>
        <taxon>Bacteria</taxon>
        <taxon>Bacillati</taxon>
        <taxon>Bacillota</taxon>
        <taxon>Clostridia</taxon>
        <taxon>Eubacteriales</taxon>
        <taxon>Clostridiaceae</taxon>
        <taxon>Clostridium</taxon>
    </lineage>
</organism>
<dbReference type="OrthoDB" id="102502at2"/>
<dbReference type="STRING" id="36745.CLSAP_36910"/>
<feature type="transmembrane region" description="Helical" evidence="8">
    <location>
        <begin position="60"/>
        <end position="80"/>
    </location>
</feature>
<dbReference type="CDD" id="cd17321">
    <property type="entry name" value="MFS_MMR_MDR_like"/>
    <property type="match status" value="1"/>
</dbReference>
<evidence type="ECO:0000256" key="1">
    <source>
        <dbReference type="ARBA" id="ARBA00004651"/>
    </source>
</evidence>
<dbReference type="Gene3D" id="1.20.1720.10">
    <property type="entry name" value="Multidrug resistance protein D"/>
    <property type="match status" value="1"/>
</dbReference>
<keyword evidence="4" id="KW-1003">Cell membrane</keyword>
<dbReference type="RefSeq" id="WP_015393988.1">
    <property type="nucleotide sequence ID" value="NC_020291.1"/>
</dbReference>
<evidence type="ECO:0000256" key="8">
    <source>
        <dbReference type="SAM" id="Phobius"/>
    </source>
</evidence>
<evidence type="ECO:0000313" key="10">
    <source>
        <dbReference type="EMBL" id="AGF57675.1"/>
    </source>
</evidence>
<dbReference type="KEGG" id="csr:Cspa_c39150"/>
<feature type="transmembrane region" description="Helical" evidence="8">
    <location>
        <begin position="24"/>
        <end position="48"/>
    </location>
</feature>
<dbReference type="InterPro" id="IPR011701">
    <property type="entry name" value="MFS"/>
</dbReference>
<comment type="subcellular location">
    <subcellularLocation>
        <location evidence="1">Cell membrane</location>
        <topology evidence="1">Multi-pass membrane protein</topology>
    </subcellularLocation>
</comment>
<keyword evidence="5 8" id="KW-0812">Transmembrane</keyword>
<dbReference type="PRINTS" id="PR01036">
    <property type="entry name" value="TCRTETB"/>
</dbReference>
<evidence type="ECO:0000256" key="3">
    <source>
        <dbReference type="ARBA" id="ARBA00022448"/>
    </source>
</evidence>
<evidence type="ECO:0000256" key="6">
    <source>
        <dbReference type="ARBA" id="ARBA00022989"/>
    </source>
</evidence>
<feature type="transmembrane region" description="Helical" evidence="8">
    <location>
        <begin position="416"/>
        <end position="438"/>
    </location>
</feature>
<dbReference type="SUPFAM" id="SSF103473">
    <property type="entry name" value="MFS general substrate transporter"/>
    <property type="match status" value="1"/>
</dbReference>
<keyword evidence="11" id="KW-1185">Reference proteome</keyword>
<dbReference type="InterPro" id="IPR004638">
    <property type="entry name" value="EmrB-like"/>
</dbReference>
<protein>
    <submittedName>
        <fullName evidence="10">Drug resistance transporter, EmrB/QacA subfamily</fullName>
    </submittedName>
</protein>
<dbReference type="AlphaFoldDB" id="M1LWT9"/>
<evidence type="ECO:0000256" key="2">
    <source>
        <dbReference type="ARBA" id="ARBA00008537"/>
    </source>
</evidence>
<comment type="similarity">
    <text evidence="2">Belongs to the major facilitator superfamily. EmrB family.</text>
</comment>
<feature type="transmembrane region" description="Helical" evidence="8">
    <location>
        <begin position="92"/>
        <end position="111"/>
    </location>
</feature>
<feature type="transmembrane region" description="Helical" evidence="8">
    <location>
        <begin position="281"/>
        <end position="304"/>
    </location>
</feature>
<dbReference type="PROSITE" id="PS50850">
    <property type="entry name" value="MFS"/>
    <property type="match status" value="1"/>
</dbReference>
<dbReference type="Gene3D" id="1.20.1250.20">
    <property type="entry name" value="MFS general substrate transporter like domains"/>
    <property type="match status" value="1"/>
</dbReference>
<feature type="transmembrane region" description="Helical" evidence="8">
    <location>
        <begin position="150"/>
        <end position="174"/>
    </location>
</feature>
<keyword evidence="3" id="KW-0813">Transport</keyword>
<feature type="transmembrane region" description="Helical" evidence="8">
    <location>
        <begin position="344"/>
        <end position="363"/>
    </location>
</feature>
<dbReference type="eggNOG" id="COG2814">
    <property type="taxonomic scope" value="Bacteria"/>
</dbReference>
<evidence type="ECO:0000256" key="4">
    <source>
        <dbReference type="ARBA" id="ARBA00022475"/>
    </source>
</evidence>
<accession>M1LWT9</accession>
<dbReference type="FunFam" id="1.20.1720.10:FF:000021">
    <property type="entry name" value="Drug resistance transporter, EmrB/QacA subfamily"/>
    <property type="match status" value="1"/>
</dbReference>